<evidence type="ECO:0000256" key="9">
    <source>
        <dbReference type="SAM" id="Phobius"/>
    </source>
</evidence>
<dbReference type="InterPro" id="IPR050790">
    <property type="entry name" value="ExbB/TolQ_transport"/>
</dbReference>
<reference evidence="11 12" key="1">
    <citation type="submission" date="2018-06" db="EMBL/GenBank/DDBJ databases">
        <title>Draft Genome Sequence of a Novel Marine Bacterium Related to the Verrucomicrobia.</title>
        <authorList>
            <person name="Vosseberg J."/>
            <person name="Martijn J."/>
            <person name="Ettema T.J.G."/>
        </authorList>
    </citation>
    <scope>NUCLEOTIDE SEQUENCE [LARGE SCALE GENOMIC DNA]</scope>
    <source>
        <strain evidence="11">TARA_B100001123</strain>
    </source>
</reference>
<feature type="domain" description="MotA/TolQ/ExbB proton channel" evidence="10">
    <location>
        <begin position="75"/>
        <end position="172"/>
    </location>
</feature>
<keyword evidence="4 9" id="KW-0812">Transmembrane</keyword>
<dbReference type="Proteomes" id="UP000247465">
    <property type="component" value="Chromosome"/>
</dbReference>
<dbReference type="Pfam" id="PF01618">
    <property type="entry name" value="MotA_ExbB"/>
    <property type="match status" value="1"/>
</dbReference>
<feature type="transmembrane region" description="Helical" evidence="9">
    <location>
        <begin position="93"/>
        <end position="118"/>
    </location>
</feature>
<dbReference type="GO" id="GO:0005886">
    <property type="term" value="C:plasma membrane"/>
    <property type="evidence" value="ECO:0007669"/>
    <property type="project" value="UniProtKB-SubCell"/>
</dbReference>
<feature type="transmembrane region" description="Helical" evidence="9">
    <location>
        <begin position="138"/>
        <end position="162"/>
    </location>
</feature>
<accession>A0A2Z4AGE1</accession>
<name>A0A2Z4AGE1_9BACT</name>
<evidence type="ECO:0000256" key="4">
    <source>
        <dbReference type="ARBA" id="ARBA00022692"/>
    </source>
</evidence>
<evidence type="ECO:0000313" key="12">
    <source>
        <dbReference type="Proteomes" id="UP000247465"/>
    </source>
</evidence>
<gene>
    <name evidence="11" type="ORF">DF168_00355</name>
</gene>
<evidence type="ECO:0000256" key="2">
    <source>
        <dbReference type="ARBA" id="ARBA00022448"/>
    </source>
</evidence>
<feature type="transmembrane region" description="Helical" evidence="9">
    <location>
        <begin position="12"/>
        <end position="31"/>
    </location>
</feature>
<proteinExistence type="inferred from homology"/>
<evidence type="ECO:0000256" key="3">
    <source>
        <dbReference type="ARBA" id="ARBA00022475"/>
    </source>
</evidence>
<comment type="subcellular location">
    <subcellularLocation>
        <location evidence="1">Cell membrane</location>
        <topology evidence="1">Multi-pass membrane protein</topology>
    </subcellularLocation>
    <subcellularLocation>
        <location evidence="8">Membrane</location>
        <topology evidence="8">Multi-pass membrane protein</topology>
    </subcellularLocation>
</comment>
<dbReference type="AlphaFoldDB" id="A0A2Z4AGE1"/>
<sequence length="190" mass="20735">MINIVDGAGIFIWPLGLCSFLSIFVIVERLIALRNSNVIPTELVDSFVEGKIPEALDESVAGRILRFYDRNDPDQDQLKAFARLEISRMERGMFILEIIVSAAPLIGLLGTVTGLVKVFANISYETGMPDPSSFVEGIALALTTTMLGLSIAIPSLVGNSFLTRRVDTLAVRLSVGVERLIDISRSPRRG</sequence>
<keyword evidence="7 9" id="KW-0472">Membrane</keyword>
<dbReference type="GO" id="GO:0017038">
    <property type="term" value="P:protein import"/>
    <property type="evidence" value="ECO:0007669"/>
    <property type="project" value="TreeGrafter"/>
</dbReference>
<dbReference type="EMBL" id="CP029803">
    <property type="protein sequence ID" value="AWT59174.1"/>
    <property type="molecule type" value="Genomic_DNA"/>
</dbReference>
<evidence type="ECO:0000313" key="11">
    <source>
        <dbReference type="EMBL" id="AWT59174.1"/>
    </source>
</evidence>
<keyword evidence="6 9" id="KW-1133">Transmembrane helix</keyword>
<comment type="similarity">
    <text evidence="8">Belongs to the exbB/tolQ family.</text>
</comment>
<keyword evidence="3" id="KW-1003">Cell membrane</keyword>
<evidence type="ECO:0000256" key="8">
    <source>
        <dbReference type="RuleBase" id="RU004057"/>
    </source>
</evidence>
<keyword evidence="5 8" id="KW-0653">Protein transport</keyword>
<keyword evidence="2 8" id="KW-0813">Transport</keyword>
<evidence type="ECO:0000259" key="10">
    <source>
        <dbReference type="Pfam" id="PF01618"/>
    </source>
</evidence>
<dbReference type="InterPro" id="IPR002898">
    <property type="entry name" value="MotA_ExbB_proton_chnl"/>
</dbReference>
<dbReference type="PANTHER" id="PTHR30625:SF15">
    <property type="entry name" value="BIOPOLYMER TRANSPORT PROTEIN EXBB"/>
    <property type="match status" value="1"/>
</dbReference>
<protein>
    <recommendedName>
        <fullName evidence="10">MotA/TolQ/ExbB proton channel domain-containing protein</fullName>
    </recommendedName>
</protein>
<dbReference type="PANTHER" id="PTHR30625">
    <property type="entry name" value="PROTEIN TOLQ"/>
    <property type="match status" value="1"/>
</dbReference>
<evidence type="ECO:0000256" key="7">
    <source>
        <dbReference type="ARBA" id="ARBA00023136"/>
    </source>
</evidence>
<evidence type="ECO:0000256" key="6">
    <source>
        <dbReference type="ARBA" id="ARBA00022989"/>
    </source>
</evidence>
<dbReference type="KEGG" id="mtar:DF168_00355"/>
<organism evidence="11 12">
    <name type="scientific">Candidatus Moanibacter tarae</name>
    <dbReference type="NCBI Taxonomy" id="2200854"/>
    <lineage>
        <taxon>Bacteria</taxon>
        <taxon>Pseudomonadati</taxon>
        <taxon>Verrucomicrobiota</taxon>
        <taxon>Opitutia</taxon>
        <taxon>Puniceicoccales</taxon>
        <taxon>Puniceicoccales incertae sedis</taxon>
        <taxon>Candidatus Moanibacter</taxon>
    </lineage>
</organism>
<evidence type="ECO:0000256" key="1">
    <source>
        <dbReference type="ARBA" id="ARBA00004651"/>
    </source>
</evidence>
<evidence type="ECO:0000256" key="5">
    <source>
        <dbReference type="ARBA" id="ARBA00022927"/>
    </source>
</evidence>